<evidence type="ECO:0000313" key="3">
    <source>
        <dbReference type="EMBL" id="TCP38533.1"/>
    </source>
</evidence>
<dbReference type="InterPro" id="IPR013221">
    <property type="entry name" value="Mur_ligase_cen"/>
</dbReference>
<dbReference type="GO" id="GO:0005524">
    <property type="term" value="F:ATP binding"/>
    <property type="evidence" value="ECO:0007669"/>
    <property type="project" value="InterPro"/>
</dbReference>
<keyword evidence="1" id="KW-1133">Transmembrane helix</keyword>
<reference evidence="3 4" key="1">
    <citation type="submission" date="2019-03" db="EMBL/GenBank/DDBJ databases">
        <title>Genomic Encyclopedia of Type Strains, Phase IV (KMG-IV): sequencing the most valuable type-strain genomes for metagenomic binning, comparative biology and taxonomic classification.</title>
        <authorList>
            <person name="Goeker M."/>
        </authorList>
    </citation>
    <scope>NUCLEOTIDE SEQUENCE [LARGE SCALE GENOMIC DNA]</scope>
    <source>
        <strain evidence="3 4">DSM 2132</strain>
    </source>
</reference>
<dbReference type="EMBL" id="SLXO01000001">
    <property type="protein sequence ID" value="TCP38533.1"/>
    <property type="molecule type" value="Genomic_DNA"/>
</dbReference>
<name>A0A4R2PRL0_RHOSA</name>
<dbReference type="SUPFAM" id="SSF53623">
    <property type="entry name" value="MurD-like peptide ligases, catalytic domain"/>
    <property type="match status" value="1"/>
</dbReference>
<dbReference type="PANTHER" id="PTHR43445">
    <property type="entry name" value="UDP-N-ACETYLMURAMATE--L-ALANINE LIGASE-RELATED"/>
    <property type="match status" value="1"/>
</dbReference>
<proteinExistence type="predicted"/>
<comment type="caution">
    <text evidence="3">The sequence shown here is derived from an EMBL/GenBank/DDBJ whole genome shotgun (WGS) entry which is preliminary data.</text>
</comment>
<dbReference type="NCBIfam" id="TIGR04012">
    <property type="entry name" value="poly_gGlu_PgsB"/>
    <property type="match status" value="1"/>
</dbReference>
<keyword evidence="4" id="KW-1185">Reference proteome</keyword>
<dbReference type="InterPro" id="IPR050061">
    <property type="entry name" value="MurCDEF_pg_biosynth"/>
</dbReference>
<dbReference type="InParanoid" id="A0A4R2PRL0"/>
<evidence type="ECO:0000313" key="4">
    <source>
        <dbReference type="Proteomes" id="UP000295399"/>
    </source>
</evidence>
<dbReference type="Gene3D" id="3.40.1190.10">
    <property type="entry name" value="Mur-like, catalytic domain"/>
    <property type="match status" value="1"/>
</dbReference>
<gene>
    <name evidence="3" type="ORF">EV659_101438</name>
</gene>
<evidence type="ECO:0000256" key="1">
    <source>
        <dbReference type="SAM" id="Phobius"/>
    </source>
</evidence>
<keyword evidence="1" id="KW-0812">Transmembrane</keyword>
<dbReference type="Proteomes" id="UP000295399">
    <property type="component" value="Unassembled WGS sequence"/>
</dbReference>
<dbReference type="AlphaFoldDB" id="A0A4R2PRL0"/>
<feature type="transmembrane region" description="Helical" evidence="1">
    <location>
        <begin position="6"/>
        <end position="24"/>
    </location>
</feature>
<dbReference type="GO" id="GO:0016881">
    <property type="term" value="F:acid-amino acid ligase activity"/>
    <property type="evidence" value="ECO:0007669"/>
    <property type="project" value="InterPro"/>
</dbReference>
<dbReference type="Pfam" id="PF08245">
    <property type="entry name" value="Mur_ligase_M"/>
    <property type="match status" value="1"/>
</dbReference>
<dbReference type="InterPro" id="IPR036565">
    <property type="entry name" value="Mur-like_cat_sf"/>
</dbReference>
<dbReference type="OrthoDB" id="2884at2"/>
<dbReference type="GO" id="GO:0045227">
    <property type="term" value="P:capsule polysaccharide biosynthetic process"/>
    <property type="evidence" value="ECO:0007669"/>
    <property type="project" value="InterPro"/>
</dbReference>
<dbReference type="GO" id="GO:0016020">
    <property type="term" value="C:membrane"/>
    <property type="evidence" value="ECO:0007669"/>
    <property type="project" value="InterPro"/>
</dbReference>
<organism evidence="3 4">
    <name type="scientific">Rhodothalassium salexigens DSM 2132</name>
    <dbReference type="NCBI Taxonomy" id="1188247"/>
    <lineage>
        <taxon>Bacteria</taxon>
        <taxon>Pseudomonadati</taxon>
        <taxon>Pseudomonadota</taxon>
        <taxon>Alphaproteobacteria</taxon>
        <taxon>Rhodothalassiales</taxon>
        <taxon>Rhodothalassiaceae</taxon>
        <taxon>Rhodothalassium</taxon>
    </lineage>
</organism>
<protein>
    <submittedName>
        <fullName evidence="3">Poly-gamma-glutamate synthase PgsB/CapB</fullName>
    </submittedName>
</protein>
<dbReference type="RefSeq" id="WP_132707024.1">
    <property type="nucleotide sequence ID" value="NZ_JACIGF010000001.1"/>
</dbReference>
<sequence length="402" mass="43699">MVSTQILVGTIGGAWAFLVVFLVLEASYHRRTLKQIPIRIHVNGTRGKTSVVRLINAGLRAGGYRVVAKTTGSFAAFTGPDGIDYPIHRPDHPNIIEQMRVIWRMRRFDPEIAVIECMALQPTYQSLTERMMVKSTHGVITNARADHLDVMGPGPRDVALALAGSTPFGARLYTAERRYLDVFEDACADRGSELCAVGETEVAAIDDAMLAPFDYAEHAENVALALKVCEDLGVDRAAALAGMQALPPEVGATRILDVPFFGRSLVFVNAFAANDPESTEMIWKKVVASHGAGRDKIAVVNCRFDRPQRSQQLADVAAQWTPAEHYILIGSGTMHFANRAVKRGLSPNAMTIAEGLASSEIFETIVEHCRGDGLIVGMCNVHGGGVELARYFANRAAKVEEL</sequence>
<dbReference type="InterPro" id="IPR008337">
    <property type="entry name" value="Capsule_biosynth_CapB"/>
</dbReference>
<dbReference type="PRINTS" id="PR01758">
    <property type="entry name" value="CAPSULEPROTB"/>
</dbReference>
<feature type="domain" description="Mur ligase central" evidence="2">
    <location>
        <begin position="42"/>
        <end position="151"/>
    </location>
</feature>
<accession>A0A4R2PRL0</accession>
<dbReference type="PANTHER" id="PTHR43445:SF1">
    <property type="entry name" value="PGA SYNTHASE CAPB"/>
    <property type="match status" value="1"/>
</dbReference>
<keyword evidence="1" id="KW-0472">Membrane</keyword>
<evidence type="ECO:0000259" key="2">
    <source>
        <dbReference type="Pfam" id="PF08245"/>
    </source>
</evidence>